<evidence type="ECO:0000256" key="2">
    <source>
        <dbReference type="ARBA" id="ARBA00008787"/>
    </source>
</evidence>
<keyword evidence="4 6" id="KW-1005">Bacterial flagellum biogenesis</keyword>
<organism evidence="7 8">
    <name type="scientific">Alteromonas mediterranea 615</name>
    <dbReference type="NCBI Taxonomy" id="1300253"/>
    <lineage>
        <taxon>Bacteria</taxon>
        <taxon>Pseudomonadati</taxon>
        <taxon>Pseudomonadota</taxon>
        <taxon>Gammaproteobacteria</taxon>
        <taxon>Alteromonadales</taxon>
        <taxon>Alteromonadaceae</taxon>
        <taxon>Alteromonas/Salinimonas group</taxon>
        <taxon>Alteromonas</taxon>
    </lineage>
</organism>
<comment type="similarity">
    <text evidence="2 6">Belongs to the FliS family.</text>
</comment>
<proteinExistence type="inferred from homology"/>
<dbReference type="InterPro" id="IPR036584">
    <property type="entry name" value="FliS_sf"/>
</dbReference>
<gene>
    <name evidence="7" type="ORF">I633_05465</name>
</gene>
<evidence type="ECO:0000313" key="8">
    <source>
        <dbReference type="Proteomes" id="UP000014909"/>
    </source>
</evidence>
<comment type="subcellular location">
    <subcellularLocation>
        <location evidence="1 6">Cytoplasm</location>
        <location evidence="1 6">Cytosol</location>
    </subcellularLocation>
</comment>
<keyword evidence="7" id="KW-0966">Cell projection</keyword>
<evidence type="ECO:0000256" key="6">
    <source>
        <dbReference type="PIRNR" id="PIRNR039090"/>
    </source>
</evidence>
<dbReference type="Proteomes" id="UP000014909">
    <property type="component" value="Chromosome"/>
</dbReference>
<dbReference type="GO" id="GO:0005829">
    <property type="term" value="C:cytosol"/>
    <property type="evidence" value="ECO:0007669"/>
    <property type="project" value="UniProtKB-SubCell"/>
</dbReference>
<evidence type="ECO:0000313" key="7">
    <source>
        <dbReference type="EMBL" id="AGP77298.1"/>
    </source>
</evidence>
<protein>
    <recommendedName>
        <fullName evidence="6">Flagellar secretion chaperone FliS</fullName>
    </recommendedName>
</protein>
<dbReference type="CDD" id="cd16098">
    <property type="entry name" value="FliS"/>
    <property type="match status" value="1"/>
</dbReference>
<keyword evidence="7" id="KW-0282">Flagellum</keyword>
<name>S5AKW3_9ALTE</name>
<dbReference type="SUPFAM" id="SSF101116">
    <property type="entry name" value="Flagellar export chaperone FliS"/>
    <property type="match status" value="1"/>
</dbReference>
<dbReference type="NCBIfam" id="TIGR00208">
    <property type="entry name" value="fliS"/>
    <property type="match status" value="1"/>
</dbReference>
<dbReference type="KEGG" id="amh:I633_05465"/>
<keyword evidence="3 6" id="KW-0963">Cytoplasm</keyword>
<evidence type="ECO:0000256" key="1">
    <source>
        <dbReference type="ARBA" id="ARBA00004514"/>
    </source>
</evidence>
<dbReference type="BioCyc" id="AMAC1300253:G12YX-877-MONOMER"/>
<dbReference type="GO" id="GO:0071973">
    <property type="term" value="P:bacterial-type flagellum-dependent cell motility"/>
    <property type="evidence" value="ECO:0007669"/>
    <property type="project" value="TreeGrafter"/>
</dbReference>
<sequence length="141" mass="15762">MSLRGIKAYQKGNLKQDISTADPHKLTLLLIQGALDRIAYAKGAIERKDLVAKSGFISKSTSIIMHLRDTLDFNAGGEISNNLYSLYSYILDRINEAHLHNSVEPLDESYSLLEPIRDAWAQIPESAKQEAYANQQRESLG</sequence>
<dbReference type="EMBL" id="CP004846">
    <property type="protein sequence ID" value="AGP77298.1"/>
    <property type="molecule type" value="Genomic_DNA"/>
</dbReference>
<dbReference type="PANTHER" id="PTHR34773">
    <property type="entry name" value="FLAGELLAR SECRETION CHAPERONE FLIS"/>
    <property type="match status" value="1"/>
</dbReference>
<dbReference type="InterPro" id="IPR003713">
    <property type="entry name" value="FliS"/>
</dbReference>
<dbReference type="Pfam" id="PF02561">
    <property type="entry name" value="FliS"/>
    <property type="match status" value="1"/>
</dbReference>
<dbReference type="PIRSF" id="PIRSF039090">
    <property type="entry name" value="Flis"/>
    <property type="match status" value="1"/>
</dbReference>
<evidence type="ECO:0000256" key="3">
    <source>
        <dbReference type="ARBA" id="ARBA00022490"/>
    </source>
</evidence>
<dbReference type="PATRIC" id="fig|1300253.3.peg.1132"/>
<dbReference type="PANTHER" id="PTHR34773:SF1">
    <property type="entry name" value="FLAGELLAR SECRETION CHAPERONE FLIS"/>
    <property type="match status" value="1"/>
</dbReference>
<keyword evidence="5" id="KW-0143">Chaperone</keyword>
<dbReference type="Gene3D" id="1.20.120.340">
    <property type="entry name" value="Flagellar protein FliS"/>
    <property type="match status" value="1"/>
</dbReference>
<dbReference type="AlphaFoldDB" id="S5AKW3"/>
<reference evidence="7 8" key="1">
    <citation type="journal article" date="2013" name="Genome Biol. Evol.">
        <title>Genomic Diversity of "Deep Ecotype" Alteromonas macleodii Isolates: Evidence for Pan-Mediterranean Clonal Frames.</title>
        <authorList>
            <person name="Lopez-Perez M."/>
            <person name="Gonzaga A."/>
            <person name="Rodriguez-Valera F."/>
        </authorList>
    </citation>
    <scope>NUCLEOTIDE SEQUENCE [LARGE SCALE GENOMIC DNA]</scope>
    <source>
        <strain evidence="8">'English Channel 615'</strain>
    </source>
</reference>
<dbReference type="HOGENOM" id="CLU_080373_1_2_6"/>
<keyword evidence="7" id="KW-0969">Cilium</keyword>
<dbReference type="GO" id="GO:0044780">
    <property type="term" value="P:bacterial-type flagellum assembly"/>
    <property type="evidence" value="ECO:0007669"/>
    <property type="project" value="InterPro"/>
</dbReference>
<accession>S5AKW3</accession>
<evidence type="ECO:0000256" key="5">
    <source>
        <dbReference type="ARBA" id="ARBA00023186"/>
    </source>
</evidence>
<evidence type="ECO:0000256" key="4">
    <source>
        <dbReference type="ARBA" id="ARBA00022795"/>
    </source>
</evidence>